<feature type="region of interest" description="Disordered" evidence="1">
    <location>
        <begin position="387"/>
        <end position="484"/>
    </location>
</feature>
<proteinExistence type="predicted"/>
<dbReference type="STRING" id="671987.R0JR06"/>
<protein>
    <recommendedName>
        <fullName evidence="2">Protein kinase domain-containing protein</fullName>
    </recommendedName>
</protein>
<dbReference type="AlphaFoldDB" id="R0JR06"/>
<sequence>MAQSMTKSKAHILNFQLDIDDSCGLTALINDVRFHFMIEPGELKKSPSKQLYREYLNLITAFREAEEREEDRVEEQLAKVRSNKNKVREGSEGSEGKDSGIDVTADKDNDAEEDEGPDFASAGMELRNWILALFADITTTDAPPDREPEESTLHEWYHGPTYFYTMETVKGEPSPRLLETIPRLEAMIGEHIPRMKIPKYMQNYKLPWLDANDLVVQSEVSMPPPIHPGQVLHKATGQIYFFKPVVADQPDSVKREIKILQQLAKLHLDIKFPHLRGFVAHGNSRTEVMGLLLENIRYPTPLTKLLRSSVDDAARAEWSRKSEKYVTALHDNGIIWGDAKADNFMVDADSELWIIDFGGSYTEGWIDPDISETLEGDDMGLQKIQAALEDPDTNTTDLGLPDEDEDECDAEQDKELTRSHGCSTSSSSSVARETASTLFVTEKLAGEEVTRTQKRKRAEREIDPGPVEEQLGESEGKKRKRAYD</sequence>
<dbReference type="Gene3D" id="3.30.200.20">
    <property type="entry name" value="Phosphorylase Kinase, domain 1"/>
    <property type="match status" value="1"/>
</dbReference>
<dbReference type="SUPFAM" id="SSF56112">
    <property type="entry name" value="Protein kinase-like (PK-like)"/>
    <property type="match status" value="1"/>
</dbReference>
<reference evidence="3 4" key="2">
    <citation type="journal article" date="2013" name="PLoS Genet.">
        <title>Comparative genome structure, secondary metabolite, and effector coding capacity across Cochliobolus pathogens.</title>
        <authorList>
            <person name="Condon B.J."/>
            <person name="Leng Y."/>
            <person name="Wu D."/>
            <person name="Bushley K.E."/>
            <person name="Ohm R.A."/>
            <person name="Otillar R."/>
            <person name="Martin J."/>
            <person name="Schackwitz W."/>
            <person name="Grimwood J."/>
            <person name="MohdZainudin N."/>
            <person name="Xue C."/>
            <person name="Wang R."/>
            <person name="Manning V.A."/>
            <person name="Dhillon B."/>
            <person name="Tu Z.J."/>
            <person name="Steffenson B.J."/>
            <person name="Salamov A."/>
            <person name="Sun H."/>
            <person name="Lowry S."/>
            <person name="LaButti K."/>
            <person name="Han J."/>
            <person name="Copeland A."/>
            <person name="Lindquist E."/>
            <person name="Barry K."/>
            <person name="Schmutz J."/>
            <person name="Baker S.E."/>
            <person name="Ciuffetti L.M."/>
            <person name="Grigoriev I.V."/>
            <person name="Zhong S."/>
            <person name="Turgeon B.G."/>
        </authorList>
    </citation>
    <scope>NUCLEOTIDE SEQUENCE [LARGE SCALE GENOMIC DNA]</scope>
    <source>
        <strain evidence="4">28A</strain>
    </source>
</reference>
<dbReference type="InterPro" id="IPR011009">
    <property type="entry name" value="Kinase-like_dom_sf"/>
</dbReference>
<dbReference type="GO" id="GO:0004672">
    <property type="term" value="F:protein kinase activity"/>
    <property type="evidence" value="ECO:0007669"/>
    <property type="project" value="InterPro"/>
</dbReference>
<name>R0JR06_EXST2</name>
<accession>R0JR06</accession>
<dbReference type="HOGENOM" id="CLU_035264_6_0_1"/>
<feature type="compositionally biased region" description="Basic and acidic residues" evidence="1">
    <location>
        <begin position="86"/>
        <end position="108"/>
    </location>
</feature>
<dbReference type="PROSITE" id="PS50011">
    <property type="entry name" value="PROTEIN_KINASE_DOM"/>
    <property type="match status" value="1"/>
</dbReference>
<dbReference type="OrthoDB" id="4062651at2759"/>
<feature type="compositionally biased region" description="Acidic residues" evidence="1">
    <location>
        <begin position="400"/>
        <end position="410"/>
    </location>
</feature>
<gene>
    <name evidence="3" type="ORF">SETTUDRAFT_156075</name>
</gene>
<feature type="domain" description="Protein kinase" evidence="2">
    <location>
        <begin position="201"/>
        <end position="484"/>
    </location>
</feature>
<dbReference type="RefSeq" id="XP_008029242.1">
    <property type="nucleotide sequence ID" value="XM_008031051.1"/>
</dbReference>
<dbReference type="eggNOG" id="ENOG502SQ23">
    <property type="taxonomic scope" value="Eukaryota"/>
</dbReference>
<feature type="region of interest" description="Disordered" evidence="1">
    <location>
        <begin position="82"/>
        <end position="119"/>
    </location>
</feature>
<evidence type="ECO:0000313" key="3">
    <source>
        <dbReference type="EMBL" id="EOA83563.1"/>
    </source>
</evidence>
<evidence type="ECO:0000313" key="4">
    <source>
        <dbReference type="Proteomes" id="UP000016935"/>
    </source>
</evidence>
<dbReference type="GO" id="GO:0005524">
    <property type="term" value="F:ATP binding"/>
    <property type="evidence" value="ECO:0007669"/>
    <property type="project" value="InterPro"/>
</dbReference>
<dbReference type="GeneID" id="19397591"/>
<evidence type="ECO:0000259" key="2">
    <source>
        <dbReference type="PROSITE" id="PS50011"/>
    </source>
</evidence>
<organism evidence="3 4">
    <name type="scientific">Exserohilum turcicum (strain 28A)</name>
    <name type="common">Northern leaf blight fungus</name>
    <name type="synonym">Setosphaeria turcica</name>
    <dbReference type="NCBI Taxonomy" id="671987"/>
    <lineage>
        <taxon>Eukaryota</taxon>
        <taxon>Fungi</taxon>
        <taxon>Dikarya</taxon>
        <taxon>Ascomycota</taxon>
        <taxon>Pezizomycotina</taxon>
        <taxon>Dothideomycetes</taxon>
        <taxon>Pleosporomycetidae</taxon>
        <taxon>Pleosporales</taxon>
        <taxon>Pleosporineae</taxon>
        <taxon>Pleosporaceae</taxon>
        <taxon>Exserohilum</taxon>
    </lineage>
</organism>
<dbReference type="InterPro" id="IPR000719">
    <property type="entry name" value="Prot_kinase_dom"/>
</dbReference>
<dbReference type="EMBL" id="KB908833">
    <property type="protein sequence ID" value="EOA83563.1"/>
    <property type="molecule type" value="Genomic_DNA"/>
</dbReference>
<reference evidence="3 4" key="1">
    <citation type="journal article" date="2012" name="PLoS Pathog.">
        <title>Diverse lifestyles and strategies of plant pathogenesis encoded in the genomes of eighteen Dothideomycetes fungi.</title>
        <authorList>
            <person name="Ohm R.A."/>
            <person name="Feau N."/>
            <person name="Henrissat B."/>
            <person name="Schoch C.L."/>
            <person name="Horwitz B.A."/>
            <person name="Barry K.W."/>
            <person name="Condon B.J."/>
            <person name="Copeland A.C."/>
            <person name="Dhillon B."/>
            <person name="Glaser F."/>
            <person name="Hesse C.N."/>
            <person name="Kosti I."/>
            <person name="LaButti K."/>
            <person name="Lindquist E.A."/>
            <person name="Lucas S."/>
            <person name="Salamov A.A."/>
            <person name="Bradshaw R.E."/>
            <person name="Ciuffetti L."/>
            <person name="Hamelin R.C."/>
            <person name="Kema G.H.J."/>
            <person name="Lawrence C."/>
            <person name="Scott J.A."/>
            <person name="Spatafora J.W."/>
            <person name="Turgeon B.G."/>
            <person name="de Wit P.J.G.M."/>
            <person name="Zhong S."/>
            <person name="Goodwin S.B."/>
            <person name="Grigoriev I.V."/>
        </authorList>
    </citation>
    <scope>NUCLEOTIDE SEQUENCE [LARGE SCALE GENOMIC DNA]</scope>
    <source>
        <strain evidence="4">28A</strain>
    </source>
</reference>
<dbReference type="Gene3D" id="1.10.510.10">
    <property type="entry name" value="Transferase(Phosphotransferase) domain 1"/>
    <property type="match status" value="1"/>
</dbReference>
<evidence type="ECO:0000256" key="1">
    <source>
        <dbReference type="SAM" id="MobiDB-lite"/>
    </source>
</evidence>
<feature type="compositionally biased region" description="Low complexity" evidence="1">
    <location>
        <begin position="419"/>
        <end position="437"/>
    </location>
</feature>
<keyword evidence="4" id="KW-1185">Reference proteome</keyword>
<dbReference type="Proteomes" id="UP000016935">
    <property type="component" value="Unassembled WGS sequence"/>
</dbReference>